<keyword evidence="6" id="KW-1185">Reference proteome</keyword>
<name>A0A1I3R2V2_9BACL</name>
<dbReference type="Pfam" id="PF00392">
    <property type="entry name" value="GntR"/>
    <property type="match status" value="1"/>
</dbReference>
<dbReference type="InterPro" id="IPR000524">
    <property type="entry name" value="Tscrpt_reg_HTH_GntR"/>
</dbReference>
<sequence length="90" mass="10172">MKKTYLKDVAYQKLKEKILTGHYSDKNHTSENELVEEFEMSRTPIREALQRLPAEGLEDLLQPGCLLSQPLCNFTALSSASLTTTCLSRP</sequence>
<dbReference type="STRING" id="1884381.SAMN05518846_103238"/>
<dbReference type="PROSITE" id="PS50949">
    <property type="entry name" value="HTH_GNTR"/>
    <property type="match status" value="1"/>
</dbReference>
<dbReference type="PANTHER" id="PTHR43537">
    <property type="entry name" value="TRANSCRIPTIONAL REGULATOR, GNTR FAMILY"/>
    <property type="match status" value="1"/>
</dbReference>
<keyword evidence="2" id="KW-0238">DNA-binding</keyword>
<dbReference type="RefSeq" id="WP_092267219.1">
    <property type="nucleotide sequence ID" value="NZ_BJOE01000004.1"/>
</dbReference>
<proteinExistence type="predicted"/>
<dbReference type="PANTHER" id="PTHR43537:SF5">
    <property type="entry name" value="UXU OPERON TRANSCRIPTIONAL REGULATOR"/>
    <property type="match status" value="1"/>
</dbReference>
<evidence type="ECO:0000256" key="3">
    <source>
        <dbReference type="ARBA" id="ARBA00023163"/>
    </source>
</evidence>
<keyword evidence="3" id="KW-0804">Transcription</keyword>
<dbReference type="EMBL" id="FORT01000003">
    <property type="protein sequence ID" value="SFJ39791.1"/>
    <property type="molecule type" value="Genomic_DNA"/>
</dbReference>
<dbReference type="AlphaFoldDB" id="A0A1I3R2V2"/>
<evidence type="ECO:0000256" key="2">
    <source>
        <dbReference type="ARBA" id="ARBA00023125"/>
    </source>
</evidence>
<feature type="domain" description="HTH gntR-type" evidence="4">
    <location>
        <begin position="4"/>
        <end position="70"/>
    </location>
</feature>
<dbReference type="GO" id="GO:0003677">
    <property type="term" value="F:DNA binding"/>
    <property type="evidence" value="ECO:0007669"/>
    <property type="project" value="UniProtKB-KW"/>
</dbReference>
<dbReference type="InterPro" id="IPR036388">
    <property type="entry name" value="WH-like_DNA-bd_sf"/>
</dbReference>
<dbReference type="PRINTS" id="PR00035">
    <property type="entry name" value="HTHGNTR"/>
</dbReference>
<dbReference type="InterPro" id="IPR036390">
    <property type="entry name" value="WH_DNA-bd_sf"/>
</dbReference>
<dbReference type="SUPFAM" id="SSF46785">
    <property type="entry name" value="Winged helix' DNA-binding domain"/>
    <property type="match status" value="1"/>
</dbReference>
<organism evidence="5 6">
    <name type="scientific">Brevibacillus centrosporus</name>
    <dbReference type="NCBI Taxonomy" id="54910"/>
    <lineage>
        <taxon>Bacteria</taxon>
        <taxon>Bacillati</taxon>
        <taxon>Bacillota</taxon>
        <taxon>Bacilli</taxon>
        <taxon>Bacillales</taxon>
        <taxon>Paenibacillaceae</taxon>
        <taxon>Brevibacillus</taxon>
    </lineage>
</organism>
<protein>
    <submittedName>
        <fullName evidence="5">Regulatory protein, gntR family</fullName>
    </submittedName>
</protein>
<dbReference type="GO" id="GO:0003700">
    <property type="term" value="F:DNA-binding transcription factor activity"/>
    <property type="evidence" value="ECO:0007669"/>
    <property type="project" value="InterPro"/>
</dbReference>
<dbReference type="Proteomes" id="UP000198915">
    <property type="component" value="Unassembled WGS sequence"/>
</dbReference>
<gene>
    <name evidence="5" type="ORF">SAMN05518846_103238</name>
</gene>
<evidence type="ECO:0000313" key="5">
    <source>
        <dbReference type="EMBL" id="SFJ39791.1"/>
    </source>
</evidence>
<evidence type="ECO:0000256" key="1">
    <source>
        <dbReference type="ARBA" id="ARBA00023015"/>
    </source>
</evidence>
<reference evidence="6" key="1">
    <citation type="submission" date="2016-10" db="EMBL/GenBank/DDBJ databases">
        <authorList>
            <person name="Varghese N."/>
            <person name="Submissions S."/>
        </authorList>
    </citation>
    <scope>NUCLEOTIDE SEQUENCE [LARGE SCALE GENOMIC DNA]</scope>
    <source>
        <strain evidence="6">OK042</strain>
    </source>
</reference>
<dbReference type="SMART" id="SM00345">
    <property type="entry name" value="HTH_GNTR"/>
    <property type="match status" value="1"/>
</dbReference>
<dbReference type="Gene3D" id="1.10.10.10">
    <property type="entry name" value="Winged helix-like DNA-binding domain superfamily/Winged helix DNA-binding domain"/>
    <property type="match status" value="1"/>
</dbReference>
<accession>A0A1I3R2V2</accession>
<evidence type="ECO:0000259" key="4">
    <source>
        <dbReference type="PROSITE" id="PS50949"/>
    </source>
</evidence>
<evidence type="ECO:0000313" key="6">
    <source>
        <dbReference type="Proteomes" id="UP000198915"/>
    </source>
</evidence>
<keyword evidence="1" id="KW-0805">Transcription regulation</keyword>